<dbReference type="Pfam" id="PF00098">
    <property type="entry name" value="zf-CCHC"/>
    <property type="match status" value="1"/>
</dbReference>
<keyword evidence="1" id="KW-0479">Metal-binding</keyword>
<dbReference type="PROSITE" id="PS50158">
    <property type="entry name" value="ZF_CCHC"/>
    <property type="match status" value="1"/>
</dbReference>
<feature type="compositionally biased region" description="Low complexity" evidence="3">
    <location>
        <begin position="563"/>
        <end position="577"/>
    </location>
</feature>
<evidence type="ECO:0000256" key="1">
    <source>
        <dbReference type="PROSITE-ProRule" id="PRU00047"/>
    </source>
</evidence>
<dbReference type="InterPro" id="IPR036875">
    <property type="entry name" value="Znf_CCHC_sf"/>
</dbReference>
<feature type="domain" description="CCHC-type" evidence="4">
    <location>
        <begin position="544"/>
        <end position="560"/>
    </location>
</feature>
<organism evidence="5 6">
    <name type="scientific">Symbiodinium microadriaticum</name>
    <name type="common">Dinoflagellate</name>
    <name type="synonym">Zooxanthella microadriatica</name>
    <dbReference type="NCBI Taxonomy" id="2951"/>
    <lineage>
        <taxon>Eukaryota</taxon>
        <taxon>Sar</taxon>
        <taxon>Alveolata</taxon>
        <taxon>Dinophyceae</taxon>
        <taxon>Suessiales</taxon>
        <taxon>Symbiodiniaceae</taxon>
        <taxon>Symbiodinium</taxon>
    </lineage>
</organism>
<evidence type="ECO:0000256" key="2">
    <source>
        <dbReference type="SAM" id="Coils"/>
    </source>
</evidence>
<accession>A0A1Q9CQF3</accession>
<comment type="caution">
    <text evidence="5">The sequence shown here is derived from an EMBL/GenBank/DDBJ whole genome shotgun (WGS) entry which is preliminary data.</text>
</comment>
<dbReference type="Gene3D" id="4.10.60.10">
    <property type="entry name" value="Zinc finger, CCHC-type"/>
    <property type="match status" value="1"/>
</dbReference>
<proteinExistence type="predicted"/>
<evidence type="ECO:0000313" key="6">
    <source>
        <dbReference type="Proteomes" id="UP000186817"/>
    </source>
</evidence>
<dbReference type="GO" id="GO:0003676">
    <property type="term" value="F:nucleic acid binding"/>
    <property type="evidence" value="ECO:0007669"/>
    <property type="project" value="InterPro"/>
</dbReference>
<dbReference type="EMBL" id="LSRX01000994">
    <property type="protein sequence ID" value="OLP85125.1"/>
    <property type="molecule type" value="Genomic_DNA"/>
</dbReference>
<sequence length="1103" mass="120145">MIWWKSGKLRRKVGSTLAAEAQALLRGLGDLMWAKAVYHEILDEDFTLEAFKQDVKSRAELVLQSAEADETLKNSLAVVDAKSLYDNMMKDGSQSQDKFTALDVAIARERVDGLGVELRWVEHQAMIVDSLTKLNGNKDSMLKLLENGTFRLEAEEWQLEDRERRRLEGALPELSCDVLVDYTFCRDVRAATVFYLDLSKGDLGTFVWSFLRKAAMSGGAQGSEAANWAYRDKEPPPAYSGENPQNTFRGYLRDLELWQAGTNIPEDKQGLKLVQVLTGTAKAAVDGLSVSEIKGAGGFKAVLLKLKEAFEPYVETALPRALEGALFGPPRGSKETLAEYIIRFEKAQAILKDEGVALPPKAVGYLMYRQANLDAELESRLTTWLAGDYSKDNVLAKLRRLERVHQESGKKVFLGLGEEEPQEEEWPEEAPLDVFYQEDSSEDENYVYLGDGDDGEVFEEEALVEALASYQEARQRIKEQRLGRKFFKPGSGKPFAGKGRGPHKGKGKGQYKDAGGFGSGRGRWGKGPGSGSKIHIEELKLRTRCRACGQVGHWSRECPSNRGPASSASSSAPSGPSYGKPGSATSFYWGGTNTAGSASFLTLKEILGAQKQKKVSVASFCGVVTSEGQALVDTAAQDGLIGKPSLLRLCSVLREQGLGCKWLDKSSAARGIGGQATTVGVVEIPMGLAGVSGILECTVISEDVPLLLPISLLRSLGAEINLPKNSLSLTYLGATCSMTTLLSGHAAVSVVDFGPGGWTLPSQCVGTRTAKDFSVNSSLVQQRSGFVSMCKGSVLNESRPGAARRRKVPDRTRLALRNWRVVGDKLCCLVSWGPLHTAVSSFLRNIPAVTATSSSGSSTTSALAPTNKAAFYKDYISKDPPPQQMSSVKGIPEQDAATCPHEARYLKGGGNGHANWVHCARCLSRWNLAPEAAALVTGRRLQQVTAEEPVLVAPKGKAKAKAAEQKAGSKRAEDPTEADYLRVIENQKEKMQHLQAQLELLTGTTEEIDMAVDACSALEGSYLSMDQTMQQEAQAVVTEFRRLKAVEEDCRARSKHFPTRDTKDEWIRAADSLRTAAAQMNGYYQNVMKQRAQISSLLLRSGH</sequence>
<gene>
    <name evidence="5" type="ORF">AK812_SmicGene33915</name>
</gene>
<keyword evidence="2" id="KW-0175">Coiled coil</keyword>
<reference evidence="5 6" key="1">
    <citation type="submission" date="2016-02" db="EMBL/GenBank/DDBJ databases">
        <title>Genome analysis of coral dinoflagellate symbionts highlights evolutionary adaptations to a symbiotic lifestyle.</title>
        <authorList>
            <person name="Aranda M."/>
            <person name="Li Y."/>
            <person name="Liew Y.J."/>
            <person name="Baumgarten S."/>
            <person name="Simakov O."/>
            <person name="Wilson M."/>
            <person name="Piel J."/>
            <person name="Ashoor H."/>
            <person name="Bougouffa S."/>
            <person name="Bajic V.B."/>
            <person name="Ryu T."/>
            <person name="Ravasi T."/>
            <person name="Bayer T."/>
            <person name="Micklem G."/>
            <person name="Kim H."/>
            <person name="Bhak J."/>
            <person name="Lajeunesse T.C."/>
            <person name="Voolstra C.R."/>
        </authorList>
    </citation>
    <scope>NUCLEOTIDE SEQUENCE [LARGE SCALE GENOMIC DNA]</scope>
    <source>
        <strain evidence="5 6">CCMP2467</strain>
    </source>
</reference>
<keyword evidence="1" id="KW-0863">Zinc-finger</keyword>
<dbReference type="AlphaFoldDB" id="A0A1Q9CQF3"/>
<feature type="compositionally biased region" description="Basic residues" evidence="3">
    <location>
        <begin position="500"/>
        <end position="509"/>
    </location>
</feature>
<feature type="region of interest" description="Disordered" evidence="3">
    <location>
        <begin position="488"/>
        <end position="531"/>
    </location>
</feature>
<feature type="coiled-coil region" evidence="2">
    <location>
        <begin position="977"/>
        <end position="1004"/>
    </location>
</feature>
<name>A0A1Q9CQF3_SYMMI</name>
<keyword evidence="6" id="KW-1185">Reference proteome</keyword>
<dbReference type="OrthoDB" id="435700at2759"/>
<dbReference type="InterPro" id="IPR001878">
    <property type="entry name" value="Znf_CCHC"/>
</dbReference>
<evidence type="ECO:0000256" key="3">
    <source>
        <dbReference type="SAM" id="MobiDB-lite"/>
    </source>
</evidence>
<feature type="region of interest" description="Disordered" evidence="3">
    <location>
        <begin position="556"/>
        <end position="577"/>
    </location>
</feature>
<dbReference type="Proteomes" id="UP000186817">
    <property type="component" value="Unassembled WGS sequence"/>
</dbReference>
<protein>
    <recommendedName>
        <fullName evidence="4">CCHC-type domain-containing protein</fullName>
    </recommendedName>
</protein>
<dbReference type="GO" id="GO:0008270">
    <property type="term" value="F:zinc ion binding"/>
    <property type="evidence" value="ECO:0007669"/>
    <property type="project" value="UniProtKB-KW"/>
</dbReference>
<dbReference type="SMART" id="SM00343">
    <property type="entry name" value="ZnF_C2HC"/>
    <property type="match status" value="1"/>
</dbReference>
<dbReference type="SUPFAM" id="SSF57756">
    <property type="entry name" value="Retrovirus zinc finger-like domains"/>
    <property type="match status" value="1"/>
</dbReference>
<evidence type="ECO:0000259" key="4">
    <source>
        <dbReference type="PROSITE" id="PS50158"/>
    </source>
</evidence>
<keyword evidence="1" id="KW-0862">Zinc</keyword>
<evidence type="ECO:0000313" key="5">
    <source>
        <dbReference type="EMBL" id="OLP85125.1"/>
    </source>
</evidence>
<feature type="compositionally biased region" description="Gly residues" evidence="3">
    <location>
        <begin position="515"/>
        <end position="530"/>
    </location>
</feature>